<dbReference type="InterPro" id="IPR011990">
    <property type="entry name" value="TPR-like_helical_dom_sf"/>
</dbReference>
<reference evidence="3 5" key="1">
    <citation type="submission" date="2020-04" db="EMBL/GenBank/DDBJ databases">
        <title>Genome Assembly and Annotation of Botryosphaeria dothidea sdau 11-99, a Latent Pathogen of Apple Fruit Ring Rot in China.</title>
        <authorList>
            <person name="Yu C."/>
            <person name="Diao Y."/>
            <person name="Lu Q."/>
            <person name="Zhao J."/>
            <person name="Cui S."/>
            <person name="Peng C."/>
            <person name="He B."/>
            <person name="Liu H."/>
        </authorList>
    </citation>
    <scope>NUCLEOTIDE SEQUENCE [LARGE SCALE GENOMIC DNA]</scope>
    <source>
        <strain evidence="3">Sdau11-99</strain>
        <strain evidence="5">sdau11-99</strain>
    </source>
</reference>
<accession>A0A8H4IZM3</accession>
<proteinExistence type="inferred from homology"/>
<dbReference type="SUPFAM" id="SSF48452">
    <property type="entry name" value="TPR-like"/>
    <property type="match status" value="1"/>
</dbReference>
<evidence type="ECO:0000256" key="2">
    <source>
        <dbReference type="SAM" id="MobiDB-lite"/>
    </source>
</evidence>
<comment type="similarity">
    <text evidence="1">Belongs to the MDM20/NAA25 family.</text>
</comment>
<sequence length="1080" mass="120989">MSGDGKAESPWTDSAAATFDGKQYSQYFDPCQEAASRSLRCLHRNGGDKDLCADYFQYVRPQGESALAALLAATRSLPLRRVTPRRINAIFSSQTRLTASSSSPRLHNHFPPPPVPRGASSATAGAAGGIELRDSALQPCSLSADATVRRTLPIMASLSVKSINEKVLFSGSNIKQALKECEKKLQKRPKDPYLLYWKAAVHLKFGRDDEAFQQLGALCECTPAITDPDLLRAIYFRLGERASTADKRKALWQNAFKATNDGNVLVTWFESAASMDDWQDAQVAMVTLKNKYPKDEQYVFALPAVQQLAADTLDGKDERNAKFMCMFASKALSIAVAKAMKGEKTVDAVTTRRELRLVLQIYRKQGMLNEILEILSHPVIGIFSPLVLCDFGFVRTKLDVLEEAGMWQELWDFCVAALEQTDIPDEAAKGSYSLWPHDYAPWRSLHLSYRELTRQMASDTGRMEDASKTFETIHEKYADENLRARLLPKASTTSRDDELFKNCAAYVLVFAKEQCCFEDISPYVERLGEDRLSKFLDWCQDLARDQEKAIVEGTPKQQAYALRTKANVLKLKYQLSISKRPKASKEQLEDFVVAALRVHELARAKDVATSEDACALAIMALVKLFYLDSSQQYLVQAEVVMQELLSHATDSRKAGLLQARLADFLGNFSSAMETWSGLRIKEVLMETLSHHIFTRISINHPFYYGSQQSGRPNMDPLTLLDRGLQTADKILHTVQAFLGAEIDALQYDRLLEIHELKKNLTKSLSRKMWVIERRRILRIRGEVMDEMFREVLDDDLDSLVDNRDLKRMWNYEHSSAPRFEQLLSSGPPPGKYWLALFMLIDDTCSVIASPDSPHRITVDNIEKIANSPSDKDLAELTAAEQAIIPGWVKLRALARKTLTSADVTDISASISDLQTWLSALTESQTQFEQEGLINALKTLSIGEQDKDKRLFPLQTDVQSLLLLAELLQATVRLCDAATRLAKNKTQKWWQAIPIKEVGALRAVAQDVFKDAIRQPALDWTNRLADKGVEAVAEAARMGKTGDMVVQVLGHSKSTWVRNIAGFLVQGLTEALDGVLKVKLA</sequence>
<dbReference type="SUPFAM" id="SSF47072">
    <property type="entry name" value="Cysteine alpha-hairpin motif"/>
    <property type="match status" value="1"/>
</dbReference>
<evidence type="ECO:0000313" key="4">
    <source>
        <dbReference type="EMBL" id="KAF4312147.1"/>
    </source>
</evidence>
<dbReference type="InterPro" id="IPR009069">
    <property type="entry name" value="Cys_alpha_HP_mot_SF"/>
</dbReference>
<evidence type="ECO:0000313" key="5">
    <source>
        <dbReference type="Proteomes" id="UP000572817"/>
    </source>
</evidence>
<name>A0A8H4IZM3_9PEZI</name>
<protein>
    <submittedName>
        <fullName evidence="3">Putative cytoskeleton organization protein</fullName>
    </submittedName>
</protein>
<dbReference type="OrthoDB" id="24670at2759"/>
<dbReference type="InterPro" id="IPR019183">
    <property type="entry name" value="NAA25_NatB_aux_su"/>
</dbReference>
<dbReference type="Gene3D" id="1.25.40.10">
    <property type="entry name" value="Tetratricopeptide repeat domain"/>
    <property type="match status" value="1"/>
</dbReference>
<evidence type="ECO:0000313" key="3">
    <source>
        <dbReference type="EMBL" id="KAF4309244.1"/>
    </source>
</evidence>
<dbReference type="PANTHER" id="PTHR22767:SF3">
    <property type="entry name" value="N-ALPHA-ACETYLTRANSFERASE 25, NATB AUXILIARY SUBUNIT"/>
    <property type="match status" value="1"/>
</dbReference>
<feature type="region of interest" description="Disordered" evidence="2">
    <location>
        <begin position="98"/>
        <end position="124"/>
    </location>
</feature>
<organism evidence="3 5">
    <name type="scientific">Botryosphaeria dothidea</name>
    <dbReference type="NCBI Taxonomy" id="55169"/>
    <lineage>
        <taxon>Eukaryota</taxon>
        <taxon>Fungi</taxon>
        <taxon>Dikarya</taxon>
        <taxon>Ascomycota</taxon>
        <taxon>Pezizomycotina</taxon>
        <taxon>Dothideomycetes</taxon>
        <taxon>Dothideomycetes incertae sedis</taxon>
        <taxon>Botryosphaeriales</taxon>
        <taxon>Botryosphaeriaceae</taxon>
        <taxon>Botryosphaeria</taxon>
    </lineage>
</organism>
<comment type="caution">
    <text evidence="3">The sequence shown here is derived from an EMBL/GenBank/DDBJ whole genome shotgun (WGS) entry which is preliminary data.</text>
</comment>
<dbReference type="PANTHER" id="PTHR22767">
    <property type="entry name" value="N-TERMINAL ACETYLTRANSFERASE-RELATED"/>
    <property type="match status" value="1"/>
</dbReference>
<dbReference type="GO" id="GO:0031416">
    <property type="term" value="C:NatB complex"/>
    <property type="evidence" value="ECO:0007669"/>
    <property type="project" value="TreeGrafter"/>
</dbReference>
<dbReference type="Proteomes" id="UP000572817">
    <property type="component" value="Unassembled WGS sequence"/>
</dbReference>
<evidence type="ECO:0000256" key="1">
    <source>
        <dbReference type="ARBA" id="ARBA00006298"/>
    </source>
</evidence>
<dbReference type="AlphaFoldDB" id="A0A8H4IZM3"/>
<keyword evidence="5" id="KW-1185">Reference proteome</keyword>
<dbReference type="EMBL" id="WWBZ02000007">
    <property type="protein sequence ID" value="KAF4312147.1"/>
    <property type="molecule type" value="Genomic_DNA"/>
</dbReference>
<dbReference type="EMBL" id="WWBZ02000016">
    <property type="protein sequence ID" value="KAF4309244.1"/>
    <property type="molecule type" value="Genomic_DNA"/>
</dbReference>
<gene>
    <name evidence="3" type="ORF">GTA08_BOTSDO02816</name>
    <name evidence="4" type="ORF">GTA08_BOTSDO12520</name>
</gene>
<dbReference type="Pfam" id="PF09797">
    <property type="entry name" value="NatB_MDM20"/>
    <property type="match status" value="1"/>
</dbReference>